<dbReference type="GO" id="GO:0003735">
    <property type="term" value="F:structural constituent of ribosome"/>
    <property type="evidence" value="ECO:0007669"/>
    <property type="project" value="InterPro"/>
</dbReference>
<comment type="caution">
    <text evidence="4">The sequence shown here is derived from an EMBL/GenBank/DDBJ whole genome shotgun (WGS) entry which is preliminary data.</text>
</comment>
<dbReference type="Gene3D" id="3.90.930.12">
    <property type="entry name" value="Ribosomal protein L6, alpha-beta domain"/>
    <property type="match status" value="2"/>
</dbReference>
<dbReference type="HAMAP" id="MF_01365_B">
    <property type="entry name" value="Ribosomal_uL6_B"/>
    <property type="match status" value="1"/>
</dbReference>
<feature type="domain" description="Large ribosomal subunit protein uL6 alpha-beta" evidence="3">
    <location>
        <begin position="11"/>
        <end position="81"/>
    </location>
</feature>
<keyword evidence="1 4" id="KW-0689">Ribosomal protein</keyword>
<dbReference type="PANTHER" id="PTHR11655">
    <property type="entry name" value="60S/50S RIBOSOMAL PROTEIN L6/L9"/>
    <property type="match status" value="1"/>
</dbReference>
<reference evidence="4" key="1">
    <citation type="submission" date="2010-07" db="EMBL/GenBank/DDBJ databases">
        <authorList>
            <consortium name="CONSOLIDER consortium CSD2007-00005"/>
            <person name="Guazzaroni M.-E."/>
            <person name="Richter M."/>
            <person name="Garcia-Salamanca A."/>
            <person name="Yarza P."/>
            <person name="Ferrer M."/>
        </authorList>
    </citation>
    <scope>NUCLEOTIDE SEQUENCE</scope>
</reference>
<dbReference type="AlphaFoldDB" id="D9PHB1"/>
<dbReference type="GO" id="GO:0002181">
    <property type="term" value="P:cytoplasmic translation"/>
    <property type="evidence" value="ECO:0007669"/>
    <property type="project" value="TreeGrafter"/>
</dbReference>
<evidence type="ECO:0000256" key="2">
    <source>
        <dbReference type="ARBA" id="ARBA00023274"/>
    </source>
</evidence>
<dbReference type="PRINTS" id="PR00059">
    <property type="entry name" value="RIBOSOMALL6"/>
</dbReference>
<dbReference type="NCBIfam" id="TIGR03654">
    <property type="entry name" value="L6_bact"/>
    <property type="match status" value="1"/>
</dbReference>
<dbReference type="InterPro" id="IPR019906">
    <property type="entry name" value="Ribosomal_uL6_bac-type"/>
</dbReference>
<dbReference type="InterPro" id="IPR020040">
    <property type="entry name" value="Ribosomal_uL6_a/b-dom"/>
</dbReference>
<organism evidence="4">
    <name type="scientific">sediment metagenome</name>
    <dbReference type="NCBI Taxonomy" id="749907"/>
    <lineage>
        <taxon>unclassified sequences</taxon>
        <taxon>metagenomes</taxon>
        <taxon>ecological metagenomes</taxon>
    </lineage>
</organism>
<sequence length="177" mass="19591">MSRIGKKIINIPEKTEVNIDGTTVFVKGPLGELTRTFRDIVKIEKTEDGIIVNPVGDNKFAMAMWGTVNSHISNMIHGVNEKFEKKLIIEGVGFRAAITGAKIVLKVGFSHDVELDIPDGIEVVVEKSNITISGIDKEKVGLFASKVRMIKKPEPYKGKGIRYIDEIIIRKEGKKSS</sequence>
<dbReference type="InterPro" id="IPR036789">
    <property type="entry name" value="Ribosomal_uL6-like_a/b-dom_sf"/>
</dbReference>
<dbReference type="InterPro" id="IPR002358">
    <property type="entry name" value="Ribosomal_uL6_CS"/>
</dbReference>
<evidence type="ECO:0000256" key="1">
    <source>
        <dbReference type="ARBA" id="ARBA00022980"/>
    </source>
</evidence>
<dbReference type="GO" id="GO:0005840">
    <property type="term" value="C:ribosome"/>
    <property type="evidence" value="ECO:0007669"/>
    <property type="project" value="UniProtKB-KW"/>
</dbReference>
<dbReference type="GO" id="GO:1990904">
    <property type="term" value="C:ribonucleoprotein complex"/>
    <property type="evidence" value="ECO:0007669"/>
    <property type="project" value="UniProtKB-KW"/>
</dbReference>
<gene>
    <name evidence="4" type="primary">rplF</name>
    <name evidence="4" type="ORF">LDC_0911</name>
</gene>
<evidence type="ECO:0000259" key="3">
    <source>
        <dbReference type="Pfam" id="PF00347"/>
    </source>
</evidence>
<dbReference type="EMBL" id="ADZX01000362">
    <property type="protein sequence ID" value="EFK97050.1"/>
    <property type="molecule type" value="Genomic_DNA"/>
</dbReference>
<dbReference type="GO" id="GO:0019843">
    <property type="term" value="F:rRNA binding"/>
    <property type="evidence" value="ECO:0007669"/>
    <property type="project" value="InterPro"/>
</dbReference>
<dbReference type="Pfam" id="PF00347">
    <property type="entry name" value="Ribosomal_L6"/>
    <property type="match status" value="2"/>
</dbReference>
<accession>D9PHB1</accession>
<dbReference type="PIRSF" id="PIRSF002162">
    <property type="entry name" value="Ribosomal_L6"/>
    <property type="match status" value="1"/>
</dbReference>
<dbReference type="PROSITE" id="PS00525">
    <property type="entry name" value="RIBOSOMAL_L6_1"/>
    <property type="match status" value="1"/>
</dbReference>
<dbReference type="PANTHER" id="PTHR11655:SF14">
    <property type="entry name" value="LARGE RIBOSOMAL SUBUNIT PROTEIN UL6M"/>
    <property type="match status" value="1"/>
</dbReference>
<dbReference type="InterPro" id="IPR000702">
    <property type="entry name" value="Ribosomal_uL6-like"/>
</dbReference>
<feature type="domain" description="Large ribosomal subunit protein uL6 alpha-beta" evidence="3">
    <location>
        <begin position="91"/>
        <end position="163"/>
    </location>
</feature>
<name>D9PHB1_9ZZZZ</name>
<keyword evidence="2" id="KW-0687">Ribonucleoprotein</keyword>
<protein>
    <submittedName>
        <fullName evidence="4">50S ribosomal protein L6</fullName>
    </submittedName>
</protein>
<proteinExistence type="inferred from homology"/>
<dbReference type="SUPFAM" id="SSF56053">
    <property type="entry name" value="Ribosomal protein L6"/>
    <property type="match status" value="2"/>
</dbReference>
<reference evidence="4" key="2">
    <citation type="journal article" date="2011" name="Microb. Ecol.">
        <title>Taxonomic and Functional Metagenomic Profiling of the Microbial Community in the Anoxic Sediment of a Sub-saline Shallow Lake (Laguna de Carrizo, Central Spain).</title>
        <authorList>
            <person name="Ferrer M."/>
            <person name="Guazzaroni M.E."/>
            <person name="Richter M."/>
            <person name="Garcia-Salamanca A."/>
            <person name="Yarza P."/>
            <person name="Suarez-Suarez A."/>
            <person name="Solano J."/>
            <person name="Alcaide M."/>
            <person name="van Dillewijn P."/>
            <person name="Molina-Henares M.A."/>
            <person name="Lopez-Cortes N."/>
            <person name="Al-Ramahi Y."/>
            <person name="Guerrero C."/>
            <person name="Acosta A."/>
            <person name="de Eugenio L.I."/>
            <person name="Martinez V."/>
            <person name="Marques S."/>
            <person name="Rojo F."/>
            <person name="Santero E."/>
            <person name="Genilloud O."/>
            <person name="Perez-Perez J."/>
            <person name="Rossello-Mora R."/>
            <person name="Ramos J.L."/>
        </authorList>
    </citation>
    <scope>NUCLEOTIDE SEQUENCE</scope>
</reference>
<evidence type="ECO:0000313" key="4">
    <source>
        <dbReference type="EMBL" id="EFK97050.1"/>
    </source>
</evidence>